<dbReference type="InterPro" id="IPR024387">
    <property type="entry name" value="Pept_C3G_Picornavir"/>
</dbReference>
<evidence type="ECO:0000256" key="2">
    <source>
        <dbReference type="ARBA" id="ARBA00020107"/>
    </source>
</evidence>
<dbReference type="Gene3D" id="2.40.10.10">
    <property type="entry name" value="Trypsin-like serine proteases"/>
    <property type="match status" value="1"/>
</dbReference>
<evidence type="ECO:0000256" key="10">
    <source>
        <dbReference type="ARBA" id="ARBA00022801"/>
    </source>
</evidence>
<dbReference type="PROSITE" id="PS50507">
    <property type="entry name" value="RDRP_SSRNA_POS"/>
    <property type="match status" value="1"/>
</dbReference>
<evidence type="ECO:0000256" key="6">
    <source>
        <dbReference type="ARBA" id="ARBA00022679"/>
    </source>
</evidence>
<keyword evidence="4" id="KW-0167">Capsid protein</keyword>
<keyword evidence="5" id="KW-0645">Protease</keyword>
<feature type="transmembrane region" description="Helical" evidence="19">
    <location>
        <begin position="3265"/>
        <end position="3287"/>
    </location>
</feature>
<sequence>MPHSSSSSSVDSYDERDGVSIRSHNSGSGSSFTSVRHSQSGSDQDSVASGSGVSVHSVNTISSERDISPQRLQRTNSQNSSVSSSGSSVTSERTNTGSSSSRSRESEIESQESEASVEESRLGERIEQLEIKQQEEEQRSTEIEEINAERRRNSGFDSPGNSICGTSSVCDDTVLQRRGIRKESSLRQRNGNSRSPVTFIISKSLASNFGDVLTKTSGLATALGRVVSMPVRGTVDGVESFGLYLKGKQRNENARDLNKFYTREWTPIIVAVAETFDAIQEEKEESDKFLSDLCFVLEESFKTIDADHSLIVNAVEAIERRMAKMERKNKRVTFEENGSRLQSDIVKLSSALAKMEDNIEYKIEEIVERRLEDVAGSKEFKDRFKAMEKRIQELEMEVGIISDQMYRVSKNSEEFKERFKENFLSPVKDGIGDILRTTKFNANADMEKVQPVKVGQPERDTVIQNAPEDTHVEDVLIGGKVKINNFSDIQYPSESMPAVAYFDWTDTHAAGVVFAKYDLPDLLIKNNEYLKRDFSQFQYFTCDGVRIVITTTSNCFQGGHLGVSWDPFSTATSCGVVNSIPLSGLNNFAIPAGDSCVREIVIPFVCQQNLLCLAGKRQSSYSMGTLVFHPLNALKVPKDTDKSIPVTIYAQFLNPTFKVQTLIHDMYPEASASAAKVVSAMEVVSPIISDIIRLDEVVEPEIKEVEKMVIEPPLYLVPEVVMPITPIVVQEKFVPTLPVIAEKPVLEKLVQMEEKIQNISPQPAIRSVPSVGVQDSSSESEVEEENPVEEPVVSNPQIKEEETVAEVPKPEPVVEPPVQEEKKVELDPKKYDANGVPYSVSNPYKRFPYYMSKWSPNSDAQLFQKWYWENKLKEYGDGRYMKIFPDAEGTFGGMDSVLNVGDFVDENIIHMGSWKSTDTGKLVSLTCSPTAVVRRDSESFYLPSLAHIGALFKHWRGSLIYKMTCGANSLSRGKLRLVALPEQKLFVDPDQSKMNYLPGAVYDLNSSQKSVEVVVPFNHTQNYQYTTMEYFCDANFHGEMILSRLHVYVVDKLMTNTGSNDTVNYYITVRPGADFEYCTPIGINMGYPSIPRAQISEAGEGIENPPTTVARDGQTKGFLITSETNPFNLERGYVLNDTLTHKECLTLNVGPVLQESSISDNPTAWVSSTHTRWRGSIDYEFMVSGHNANIAKTILIYYIPYGYETPNDIVKKPDYLPSSGLKFITWDLRQSSKCTVKVRWTSPLQSLFVAAEGYGKMFPDNKMFNGRLCLSLLGTTKEEVNIIGFVKAGEDFQLFDKSFLKTAGKGPKVDLLLPQYKIIQAVNETPKDKSEYVSSMPWPVENAYDPTKKLKPSTAEHAEMKIADYNTLEKNFKTNVKEARKKANATANMEVEPNMMSWVNPFLLGRENAAALEKLNLPKAVEGINNLVDSKGLCKMASLVDKVSTSDMDKISVFIQSLTPLLDESSKTLPKIMQQSSEGLEKASEGMGLLTSIGRKIMDWATTLIDLSLPGYIKSLHEHGEFVFALLATLVAIVMFVWWYRNTAGASFISRTLTLICLMWAPLLGKNLFDFSIWLFSTFKGVLEDTVLKMSEKFGWFQEKKEEVAREESIALQYVVSDMEAEGWIGKLFHDPSIIFTPILMMGAALIAFKAIGRPTKEHENKNFMQRCAILVKQFTGIATLAAFVVNLKSVAEKWGKLTLEWVHWMMGTELPEDAAVKLEVDFGVKQWMDDVLDCSKEETIHKLVADPDGVNKVRMLYERGKIINKALLEKSNLPHTFAIILRPLVEASKKLVDEAHKSKGSGEMRRDPFMIVMFGPPGQGKSATTELLVSDLLDMHKYPKEHRRYTRNPNDNHWNGYDRQPVVVYDDLGAVLQAGDSSDIAEIIGIKSNCPQSVKMADLEEKGKMFGSDFIIASTNITALDSNTDLRTHGAFYRRRDILVKVTRTGPRNPDNLAEGLAYQLYKMNPENKTLREDKVDDSGIVPVGKVMDYQMFLEFCYLKSKDHLDSQTRLVNFVKKMQEQWKSAPDVFQLEKKFREFFGDEGVPEAKDMFVKEEEGHQNEIKFELMSSVECNSEDYIYNDITLQEEYDKRGYSGKSMSAILDDLPYYEELLEDCPSHKFEDHLRCLCVCDTSKQFRNHECAANEFCDRLLRFNVFSKKKKRCNFINGNYSGDVALKDMTQLELLHTLIYLKYLTTPRSDSVCVVAEKLKTFIKPKILESCLEYRAEKFDFPIGSSLIQHDRGFKILLWDGVADMYPHLMLQYGGVWLMDHEEIYLITDHIRAEYPLDLKDCLHKSLKFLIERGCLLGMREILQHTPEDDIVIFRDLCKTMGSLNEMMKLGSSQIELLVEVKSMYGVSPLWLLLLLALYEKSHESHLIAEREIKFKRQREAIMINIEKYKVQELKWYDKCSQGTKIALGCGAGLLALCSILGLGALMWKSVSIFFPGKKEEITKESQDNFDVVQEEIELIPQVGAAGQSGDFRTKYQKVRKRVKIANKKNIAIKNSEFTTEDLHMETAQKINAIAQKCGAKKEVLQGAGLMQLSTAVVNEIFSELDRDIVKAVHKKFPASRNIIEKAIDRVYEDENCANCVYECSAGKVVVPKEVTNMIEIMGFDESNRARKGEQPKHFNPEDVRTNLSELIENQGFKGPTSHKTIIHKNLRDVRTEQLVRVVLRDANAQIFFPNTKKRAQVIRVFGDVIVFPIHYVDDFEEGKIFHIAMMNSVHKLTFESSKLIEFAAGQDLIAYRCGNKVPPARDIRQHFITIKDVMNFKPCEGFLSNTCCGMKGTTQYVDYTPQMNLITHENYPSGVYYEAGTLGNHNLTWALQYPIHSANGFCGSFISRISPTCERKVMGIHVAANGNFNYGYAELITQESLDLLYEDCVRSKLHPVKPCVDFEVLKMPIVANSEQDYNIEVEENKGFMPYDVNLKGVTFIGELPKDLVPNEVNTSSIEPSMFHGMFGEVKTEPSILHENDCRLVENEFHGNMQGVWHPGVDGVSKYGEEVKIFPDKDILLVESHLKDMFANAENSLNRRNVLSEEEMLNGIDDTIYWEGIEMSTAPGYPYALTREKGVKGKAYLFDERVDDKGRKKYSVKDPLLRERIDSRECCAKNNETFPTLALEKVKDERRKKKKIYQKPATRTFSCLPVDLNLLYRKYFLDFAVMQMENRDEFSCKVGINPDSLEWTRLFHSLKAQGGLAFAGDYGKFDGIGMPDIYMSITNVINAWYNDGNDHIRRVLVHELFHRYSLCGNRLFKIDQGMPSGFSMTVIFNSLMNYYFLAIAWLHLTKGMKFEIDKDISATPLEAFQNMTEIATYGDDNVVAIVDEVKEVYNLRTVSKFLSDYGITYTDDQKRPIEESEPYVRVEEVTFLKRGFLPMDKGRFIMRAPLDKVSITEQIQWVRKSPDPKAALLANCENALYEASIYGKEYFDKVYCKLNTLVALKKWVHPFESYENQLTRWWKNITMCDDFSHLHQLILEGKIVSGQSLSALSQIENFDEFKDECSYAGIPPLAFELDLGDEDLN</sequence>
<evidence type="ECO:0000256" key="4">
    <source>
        <dbReference type="ARBA" id="ARBA00022561"/>
    </source>
</evidence>
<keyword evidence="6" id="KW-0808">Transferase</keyword>
<dbReference type="GO" id="GO:0019028">
    <property type="term" value="C:viral capsid"/>
    <property type="evidence" value="ECO:0007669"/>
    <property type="project" value="UniProtKB-KW"/>
</dbReference>
<keyword evidence="11" id="KW-0347">Helicase</keyword>
<feature type="coiled-coil region" evidence="17">
    <location>
        <begin position="377"/>
        <end position="404"/>
    </location>
</feature>
<dbReference type="InterPro" id="IPR043504">
    <property type="entry name" value="Peptidase_S1_PA_chymotrypsin"/>
</dbReference>
<dbReference type="EMBL" id="BK062996">
    <property type="protein sequence ID" value="DBA13321.1"/>
    <property type="molecule type" value="Genomic_RNA"/>
</dbReference>
<dbReference type="Pfam" id="PF00680">
    <property type="entry name" value="RdRP_1"/>
    <property type="match status" value="1"/>
</dbReference>
<keyword evidence="14" id="KW-0946">Virion</keyword>
<evidence type="ECO:0000259" key="20">
    <source>
        <dbReference type="PROSITE" id="PS50507"/>
    </source>
</evidence>
<evidence type="ECO:0000256" key="5">
    <source>
        <dbReference type="ARBA" id="ARBA00022670"/>
    </source>
</evidence>
<keyword evidence="15" id="KW-0693">Viral RNA replication</keyword>
<dbReference type="Gene3D" id="2.60.120.20">
    <property type="match status" value="3"/>
</dbReference>
<dbReference type="CDD" id="cd00205">
    <property type="entry name" value="rhv_like"/>
    <property type="match status" value="1"/>
</dbReference>
<feature type="region of interest" description="Disordered" evidence="18">
    <location>
        <begin position="1"/>
        <end position="160"/>
    </location>
</feature>
<evidence type="ECO:0000256" key="13">
    <source>
        <dbReference type="ARBA" id="ARBA00022840"/>
    </source>
</evidence>
<dbReference type="InterPro" id="IPR029053">
    <property type="entry name" value="Viral_coat"/>
</dbReference>
<dbReference type="GO" id="GO:0003724">
    <property type="term" value="F:RNA helicase activity"/>
    <property type="evidence" value="ECO:0007669"/>
    <property type="project" value="InterPro"/>
</dbReference>
<dbReference type="InterPro" id="IPR000605">
    <property type="entry name" value="Helicase_SF3_ssDNA/RNA_vir"/>
</dbReference>
<evidence type="ECO:0000259" key="21">
    <source>
        <dbReference type="PROSITE" id="PS51218"/>
    </source>
</evidence>
<dbReference type="InterPro" id="IPR024379">
    <property type="entry name" value="Waikavirus_capsid-1"/>
</dbReference>
<protein>
    <recommendedName>
        <fullName evidence="2">Genome polyprotein</fullName>
    </recommendedName>
</protein>
<proteinExistence type="predicted"/>
<dbReference type="SUPFAM" id="SSF88633">
    <property type="entry name" value="Positive stranded ssRNA viruses"/>
    <property type="match status" value="3"/>
</dbReference>
<accession>A0AA48PB22</accession>
<dbReference type="GO" id="GO:0039694">
    <property type="term" value="P:viral RNA genome replication"/>
    <property type="evidence" value="ECO:0007669"/>
    <property type="project" value="InterPro"/>
</dbReference>
<reference evidence="23" key="1">
    <citation type="journal article" date="2023" name="Virology">
        <title>Broadening the host range and genetic diversity of waikaviruses.</title>
        <authorList>
            <person name="Sidharthan V.K."/>
            <person name="Rajeswari V."/>
            <person name="Baranwal V.K."/>
        </authorList>
    </citation>
    <scope>NUCLEOTIDE SEQUENCE</scope>
    <source>
        <strain evidence="23">Que rob</strain>
    </source>
</reference>
<dbReference type="InterPro" id="IPR014759">
    <property type="entry name" value="Helicase_SF3_ssRNA_vir"/>
</dbReference>
<keyword evidence="12" id="KW-0788">Thiol protease</keyword>
<dbReference type="Gene3D" id="1.20.960.20">
    <property type="match status" value="1"/>
</dbReference>
<feature type="region of interest" description="Disordered" evidence="18">
    <location>
        <begin position="767"/>
        <end position="792"/>
    </location>
</feature>
<evidence type="ECO:0000259" key="22">
    <source>
        <dbReference type="PROSITE" id="PS51874"/>
    </source>
</evidence>
<feature type="transmembrane region" description="Helical" evidence="19">
    <location>
        <begin position="2354"/>
        <end position="2370"/>
    </location>
</feature>
<evidence type="ECO:0000256" key="12">
    <source>
        <dbReference type="ARBA" id="ARBA00022807"/>
    </source>
</evidence>
<feature type="compositionally biased region" description="Low complexity" evidence="18">
    <location>
        <begin position="75"/>
        <end position="101"/>
    </location>
</feature>
<evidence type="ECO:0000256" key="9">
    <source>
        <dbReference type="ARBA" id="ARBA00022741"/>
    </source>
</evidence>
<feature type="compositionally biased region" description="Basic and acidic residues" evidence="18">
    <location>
        <begin position="118"/>
        <end position="154"/>
    </location>
</feature>
<feature type="domain" description="SF3 helicase" evidence="21">
    <location>
        <begin position="1790"/>
        <end position="1957"/>
    </location>
</feature>
<evidence type="ECO:0000256" key="16">
    <source>
        <dbReference type="ARBA" id="ARBA00022989"/>
    </source>
</evidence>
<dbReference type="GO" id="GO:0003968">
    <property type="term" value="F:RNA-directed RNA polymerase activity"/>
    <property type="evidence" value="ECO:0007669"/>
    <property type="project" value="UniProtKB-KW"/>
</dbReference>
<keyword evidence="10" id="KW-0378">Hydrolase</keyword>
<dbReference type="InterPro" id="IPR007094">
    <property type="entry name" value="RNA-dir_pol_PSvirus"/>
</dbReference>
<dbReference type="GO" id="GO:0004197">
    <property type="term" value="F:cysteine-type endopeptidase activity"/>
    <property type="evidence" value="ECO:0007669"/>
    <property type="project" value="InterPro"/>
</dbReference>
<feature type="transmembrane region" description="Helical" evidence="19">
    <location>
        <begin position="1522"/>
        <end position="1540"/>
    </location>
</feature>
<evidence type="ECO:0000256" key="14">
    <source>
        <dbReference type="ARBA" id="ARBA00022844"/>
    </source>
</evidence>
<dbReference type="CDD" id="cd23169">
    <property type="entry name" value="ps-ssRNAv-Picornavirales"/>
    <property type="match status" value="1"/>
</dbReference>
<dbReference type="InterPro" id="IPR043502">
    <property type="entry name" value="DNA/RNA_pol_sf"/>
</dbReference>
<dbReference type="InterPro" id="IPR009003">
    <property type="entry name" value="Peptidase_S1_PA"/>
</dbReference>
<keyword evidence="16 19" id="KW-1133">Transmembrane helix</keyword>
<dbReference type="PROSITE" id="PS51874">
    <property type="entry name" value="PCV_3C_PRO"/>
    <property type="match status" value="1"/>
</dbReference>
<feature type="transmembrane region" description="Helical" evidence="19">
    <location>
        <begin position="1552"/>
        <end position="1576"/>
    </location>
</feature>
<evidence type="ECO:0000256" key="19">
    <source>
        <dbReference type="SAM" id="Phobius"/>
    </source>
</evidence>
<dbReference type="Gene3D" id="3.30.70.270">
    <property type="match status" value="1"/>
</dbReference>
<evidence type="ECO:0000256" key="7">
    <source>
        <dbReference type="ARBA" id="ARBA00022692"/>
    </source>
</evidence>
<dbReference type="GO" id="GO:0003723">
    <property type="term" value="F:RNA binding"/>
    <property type="evidence" value="ECO:0007669"/>
    <property type="project" value="InterPro"/>
</dbReference>
<feature type="transmembrane region" description="Helical" evidence="19">
    <location>
        <begin position="2417"/>
        <end position="2439"/>
    </location>
</feature>
<evidence type="ECO:0000256" key="3">
    <source>
        <dbReference type="ARBA" id="ARBA00022484"/>
    </source>
</evidence>
<dbReference type="InterPro" id="IPR033703">
    <property type="entry name" value="Rhv-like"/>
</dbReference>
<evidence type="ECO:0000256" key="15">
    <source>
        <dbReference type="ARBA" id="ARBA00022953"/>
    </source>
</evidence>
<evidence type="ECO:0000256" key="11">
    <source>
        <dbReference type="ARBA" id="ARBA00022806"/>
    </source>
</evidence>
<keyword evidence="8" id="KW-0548">Nucleotidyltransferase</keyword>
<dbReference type="GO" id="GO:0006351">
    <property type="term" value="P:DNA-templated transcription"/>
    <property type="evidence" value="ECO:0007669"/>
    <property type="project" value="InterPro"/>
</dbReference>
<dbReference type="Pfam" id="PF12264">
    <property type="entry name" value="Waikav_capsid_1"/>
    <property type="match status" value="1"/>
</dbReference>
<keyword evidence="3" id="KW-0696">RNA-directed RNA polymerase</keyword>
<feature type="domain" description="RdRp catalytic" evidence="20">
    <location>
        <begin position="3198"/>
        <end position="3332"/>
    </location>
</feature>
<evidence type="ECO:0000256" key="17">
    <source>
        <dbReference type="SAM" id="Coils"/>
    </source>
</evidence>
<feature type="transmembrane region" description="Helical" evidence="19">
    <location>
        <begin position="1634"/>
        <end position="1652"/>
    </location>
</feature>
<keyword evidence="13" id="KW-0067">ATP-binding</keyword>
<organism evidence="23">
    <name type="scientific">Quercus robur waikavirus</name>
    <dbReference type="NCBI Taxonomy" id="3027349"/>
    <lineage>
        <taxon>Viruses</taxon>
        <taxon>Riboviria</taxon>
        <taxon>Orthornavirae</taxon>
        <taxon>Pisuviricota</taxon>
        <taxon>Pisoniviricetes</taxon>
        <taxon>Picornavirales</taxon>
        <taxon>Secoviridae</taxon>
        <taxon>Waikavirus</taxon>
        <taxon>Actinidivirus</taxon>
        <taxon>Waikavirus querci</taxon>
    </lineage>
</organism>
<evidence type="ECO:0000256" key="1">
    <source>
        <dbReference type="ARBA" id="ARBA00004328"/>
    </source>
</evidence>
<evidence type="ECO:0000256" key="8">
    <source>
        <dbReference type="ARBA" id="ARBA00022695"/>
    </source>
</evidence>
<name>A0AA48PB22_9SECO</name>
<dbReference type="PROSITE" id="PS51218">
    <property type="entry name" value="SF3_HELICASE_2"/>
    <property type="match status" value="1"/>
</dbReference>
<dbReference type="GO" id="GO:0006508">
    <property type="term" value="P:proteolysis"/>
    <property type="evidence" value="ECO:0007669"/>
    <property type="project" value="UniProtKB-KW"/>
</dbReference>
<dbReference type="InterPro" id="IPR044067">
    <property type="entry name" value="PCV_3C_PRO"/>
</dbReference>
<dbReference type="GO" id="GO:0005524">
    <property type="term" value="F:ATP binding"/>
    <property type="evidence" value="ECO:0007669"/>
    <property type="project" value="UniProtKB-KW"/>
</dbReference>
<comment type="subcellular location">
    <subcellularLocation>
        <location evidence="1">Virion</location>
    </subcellularLocation>
</comment>
<feature type="compositionally biased region" description="Acidic residues" evidence="18">
    <location>
        <begin position="108"/>
        <end position="117"/>
    </location>
</feature>
<dbReference type="SUPFAM" id="SSF50494">
    <property type="entry name" value="Trypsin-like serine proteases"/>
    <property type="match status" value="1"/>
</dbReference>
<dbReference type="InterPro" id="IPR043128">
    <property type="entry name" value="Rev_trsase/Diguanyl_cyclase"/>
</dbReference>
<keyword evidence="9" id="KW-0547">Nucleotide-binding</keyword>
<feature type="compositionally biased region" description="Low complexity" evidence="18">
    <location>
        <begin position="20"/>
        <end position="58"/>
    </location>
</feature>
<feature type="transmembrane region" description="Helical" evidence="19">
    <location>
        <begin position="1664"/>
        <end position="1686"/>
    </location>
</feature>
<feature type="compositionally biased region" description="Acidic residues" evidence="18">
    <location>
        <begin position="778"/>
        <end position="788"/>
    </location>
</feature>
<keyword evidence="7 19" id="KW-0812">Transmembrane</keyword>
<evidence type="ECO:0000256" key="18">
    <source>
        <dbReference type="SAM" id="MobiDB-lite"/>
    </source>
</evidence>
<dbReference type="InterPro" id="IPR001205">
    <property type="entry name" value="RNA-dir_pol_C"/>
</dbReference>
<keyword evidence="19" id="KW-0472">Membrane</keyword>
<dbReference type="Pfam" id="PF00910">
    <property type="entry name" value="RNA_helicase"/>
    <property type="match status" value="1"/>
</dbReference>
<evidence type="ECO:0000313" key="23">
    <source>
        <dbReference type="EMBL" id="DBA13321.1"/>
    </source>
</evidence>
<feature type="domain" description="Peptidase C3" evidence="22">
    <location>
        <begin position="2664"/>
        <end position="2877"/>
    </location>
</feature>
<dbReference type="SUPFAM" id="SSF56672">
    <property type="entry name" value="DNA/RNA polymerases"/>
    <property type="match status" value="1"/>
</dbReference>
<dbReference type="Pfam" id="PF12381">
    <property type="entry name" value="Peptidase_C3G"/>
    <property type="match status" value="1"/>
</dbReference>
<keyword evidence="17" id="KW-0175">Coiled coil</keyword>